<dbReference type="AlphaFoldDB" id="A0ABD3X377"/>
<dbReference type="Proteomes" id="UP001634394">
    <property type="component" value="Unassembled WGS sequence"/>
</dbReference>
<evidence type="ECO:0000256" key="1">
    <source>
        <dbReference type="SAM" id="MobiDB-lite"/>
    </source>
</evidence>
<protein>
    <submittedName>
        <fullName evidence="2">Uncharacterized protein</fullName>
    </submittedName>
</protein>
<comment type="caution">
    <text evidence="2">The sequence shown here is derived from an EMBL/GenBank/DDBJ whole genome shotgun (WGS) entry which is preliminary data.</text>
</comment>
<name>A0ABD3X377_SINWO</name>
<sequence length="160" mass="18580">MERHSCGMLVKEKTENSSSSAAGDKKTFAKEGYVQKPEKRNAQHQVSSAFAKRKRYKPPRRCVPKKPQPPPKVIVPKKPVAVFVQVTNLKRRDAFVSQGAECVMLSKAFYVKHANELVKKRMRYNIRPFPDEETFQENLQIKEDWILYKKCLLEDLTSRL</sequence>
<proteinExistence type="predicted"/>
<evidence type="ECO:0000313" key="2">
    <source>
        <dbReference type="EMBL" id="KAL3880610.1"/>
    </source>
</evidence>
<evidence type="ECO:0000313" key="3">
    <source>
        <dbReference type="Proteomes" id="UP001634394"/>
    </source>
</evidence>
<accession>A0ABD3X377</accession>
<feature type="compositionally biased region" description="Basic residues" evidence="1">
    <location>
        <begin position="51"/>
        <end position="64"/>
    </location>
</feature>
<keyword evidence="3" id="KW-1185">Reference proteome</keyword>
<feature type="compositionally biased region" description="Basic and acidic residues" evidence="1">
    <location>
        <begin position="1"/>
        <end position="15"/>
    </location>
</feature>
<feature type="region of interest" description="Disordered" evidence="1">
    <location>
        <begin position="1"/>
        <end position="73"/>
    </location>
</feature>
<dbReference type="EMBL" id="JBJQND010000004">
    <property type="protein sequence ID" value="KAL3880610.1"/>
    <property type="molecule type" value="Genomic_DNA"/>
</dbReference>
<gene>
    <name evidence="2" type="ORF">ACJMK2_032837</name>
</gene>
<reference evidence="2 3" key="1">
    <citation type="submission" date="2024-11" db="EMBL/GenBank/DDBJ databases">
        <title>Chromosome-level genome assembly of the freshwater bivalve Anodonta woodiana.</title>
        <authorList>
            <person name="Chen X."/>
        </authorList>
    </citation>
    <scope>NUCLEOTIDE SEQUENCE [LARGE SCALE GENOMIC DNA]</scope>
    <source>
        <strain evidence="2">MN2024</strain>
        <tissue evidence="2">Gills</tissue>
    </source>
</reference>
<organism evidence="2 3">
    <name type="scientific">Sinanodonta woodiana</name>
    <name type="common">Chinese pond mussel</name>
    <name type="synonym">Anodonta woodiana</name>
    <dbReference type="NCBI Taxonomy" id="1069815"/>
    <lineage>
        <taxon>Eukaryota</taxon>
        <taxon>Metazoa</taxon>
        <taxon>Spiralia</taxon>
        <taxon>Lophotrochozoa</taxon>
        <taxon>Mollusca</taxon>
        <taxon>Bivalvia</taxon>
        <taxon>Autobranchia</taxon>
        <taxon>Heteroconchia</taxon>
        <taxon>Palaeoheterodonta</taxon>
        <taxon>Unionida</taxon>
        <taxon>Unionoidea</taxon>
        <taxon>Unionidae</taxon>
        <taxon>Unioninae</taxon>
        <taxon>Sinanodonta</taxon>
    </lineage>
</organism>